<dbReference type="Pfam" id="PF01764">
    <property type="entry name" value="Lipase_3"/>
    <property type="match status" value="1"/>
</dbReference>
<dbReference type="InterPro" id="IPR029058">
    <property type="entry name" value="AB_hydrolase_fold"/>
</dbReference>
<reference evidence="2" key="2">
    <citation type="submission" date="2020-10" db="EMBL/GenBank/DDBJ databases">
        <authorList>
            <person name="Scholz U."/>
            <person name="Mascher M."/>
            <person name="Fiebig A."/>
        </authorList>
    </citation>
    <scope>NUCLEOTIDE SEQUENCE [LARGE SCALE GENOMIC DNA]</scope>
    <source>
        <strain evidence="2">cv. Morex</strain>
    </source>
</reference>
<reference evidence="3" key="1">
    <citation type="journal article" date="2012" name="Nature">
        <title>A physical, genetic and functional sequence assembly of the barley genome.</title>
        <authorList>
            <consortium name="The International Barley Genome Sequencing Consortium"/>
            <person name="Mayer K.F."/>
            <person name="Waugh R."/>
            <person name="Brown J.W."/>
            <person name="Schulman A."/>
            <person name="Langridge P."/>
            <person name="Platzer M."/>
            <person name="Fincher G.B."/>
            <person name="Muehlbauer G.J."/>
            <person name="Sato K."/>
            <person name="Close T.J."/>
            <person name="Wise R.P."/>
            <person name="Stein N."/>
        </authorList>
    </citation>
    <scope>NUCLEOTIDE SEQUENCE [LARGE SCALE GENOMIC DNA]</scope>
    <source>
        <strain evidence="3">cv. Morex</strain>
    </source>
</reference>
<dbReference type="AlphaFoldDB" id="A0A8I6YYC4"/>
<sequence length="465" mass="51117">MSLLLLRMPVTSSYLHRDLDNMPGDLLVALTQLIQKALAAAYYPVKWFGAIVEFLLNFVAVNGGLLGVIWSIMRCNLVIRLNRDAPNFRTVMALVDDRTELKRSPGAAVSDMRRLWTKNGKCTEAALLPVTFEVTVMAAKIAYENAAYIENVVANVWKFNFVGYYSCWNKFLKVNATQAFVMTDRGKDADMVMVAFRGTQMFSTQDWSTDVNLSWLRLGGMGNVHAGFLKALGLQEEDGEDAARAFPRDAPAAVTPGKVVAYYELRKVLRELLQEHPRARVVITGHSLGGALAVLFPAVLALHGERDILGRLGAVHTYGQPRVGDDAFVGFFRAKVAADYTRVVYRYDMVPRVPFDAPPVARFSHGGTCVYYDGWNVGRVLGGGEEVPNPNYVNPRHALSVYGGAMGDLLKAMLLWVKTGGEYREGAVSMLYRAAVGMLVPGIASHSPRDYVNAIRLGRIGTAAG</sequence>
<evidence type="ECO:0000259" key="1">
    <source>
        <dbReference type="Pfam" id="PF01764"/>
    </source>
</evidence>
<dbReference type="Gene3D" id="3.40.50.1820">
    <property type="entry name" value="alpha/beta hydrolase"/>
    <property type="match status" value="1"/>
</dbReference>
<name>A0A8I6YYC4_HORVV</name>
<dbReference type="PANTHER" id="PTHR46086">
    <property type="entry name" value="ALPHA/BETA-HYDROLASES SUPERFAMILY PROTEIN"/>
    <property type="match status" value="1"/>
</dbReference>
<dbReference type="GO" id="GO:0006629">
    <property type="term" value="P:lipid metabolic process"/>
    <property type="evidence" value="ECO:0007669"/>
    <property type="project" value="InterPro"/>
</dbReference>
<keyword evidence="3" id="KW-1185">Reference proteome</keyword>
<dbReference type="InterPro" id="IPR002921">
    <property type="entry name" value="Fungal_lipase-type"/>
</dbReference>
<reference evidence="2" key="3">
    <citation type="submission" date="2022-01" db="UniProtKB">
        <authorList>
            <consortium name="EnsemblPlants"/>
        </authorList>
    </citation>
    <scope>IDENTIFICATION</scope>
    <source>
        <strain evidence="2">subsp. vulgare</strain>
    </source>
</reference>
<evidence type="ECO:0000313" key="2">
    <source>
        <dbReference type="EnsemblPlants" id="HORVU.MOREX.r3.7HG0640520.1"/>
    </source>
</evidence>
<proteinExistence type="predicted"/>
<dbReference type="SMR" id="A0A8I6YYC4"/>
<accession>A0A8I6YYC4</accession>
<dbReference type="Gramene" id="HORVU.MOREX.r3.7HG0640520.1">
    <property type="protein sequence ID" value="HORVU.MOREX.r3.7HG0640520.1"/>
    <property type="gene ID" value="HORVU.MOREX.r3.7HG0640520"/>
</dbReference>
<dbReference type="SUPFAM" id="SSF53474">
    <property type="entry name" value="alpha/beta-Hydrolases"/>
    <property type="match status" value="1"/>
</dbReference>
<organism evidence="2 3">
    <name type="scientific">Hordeum vulgare subsp. vulgare</name>
    <name type="common">Domesticated barley</name>
    <dbReference type="NCBI Taxonomy" id="112509"/>
    <lineage>
        <taxon>Eukaryota</taxon>
        <taxon>Viridiplantae</taxon>
        <taxon>Streptophyta</taxon>
        <taxon>Embryophyta</taxon>
        <taxon>Tracheophyta</taxon>
        <taxon>Spermatophyta</taxon>
        <taxon>Magnoliopsida</taxon>
        <taxon>Liliopsida</taxon>
        <taxon>Poales</taxon>
        <taxon>Poaceae</taxon>
        <taxon>BOP clade</taxon>
        <taxon>Pooideae</taxon>
        <taxon>Triticodae</taxon>
        <taxon>Triticeae</taxon>
        <taxon>Hordeinae</taxon>
        <taxon>Hordeum</taxon>
    </lineage>
</organism>
<dbReference type="Gramene" id="HORVU.MOREX.r2.7HG0532210.1">
    <property type="protein sequence ID" value="HORVU.MOREX.r2.7HG0532210.1"/>
    <property type="gene ID" value="HORVU.MOREX.r2.7HG0532210"/>
</dbReference>
<dbReference type="InterPro" id="IPR044819">
    <property type="entry name" value="OBL-like"/>
</dbReference>
<dbReference type="PANTHER" id="PTHR46086:SF8">
    <property type="entry name" value="FUNGAL LIPASE-LIKE DOMAIN-CONTAINING PROTEIN"/>
    <property type="match status" value="1"/>
</dbReference>
<dbReference type="Proteomes" id="UP000011116">
    <property type="component" value="Chromosome 7H"/>
</dbReference>
<dbReference type="CDD" id="cd00519">
    <property type="entry name" value="Lipase_3"/>
    <property type="match status" value="1"/>
</dbReference>
<evidence type="ECO:0000313" key="3">
    <source>
        <dbReference type="Proteomes" id="UP000011116"/>
    </source>
</evidence>
<feature type="domain" description="Fungal lipase-type" evidence="1">
    <location>
        <begin position="194"/>
        <end position="355"/>
    </location>
</feature>
<protein>
    <recommendedName>
        <fullName evidence="1">Fungal lipase-type domain-containing protein</fullName>
    </recommendedName>
</protein>
<dbReference type="GO" id="GO:0004806">
    <property type="term" value="F:triacylglycerol lipase activity"/>
    <property type="evidence" value="ECO:0007669"/>
    <property type="project" value="InterPro"/>
</dbReference>
<dbReference type="EnsemblPlants" id="HORVU.MOREX.r3.7HG0640520.1">
    <property type="protein sequence ID" value="HORVU.MOREX.r3.7HG0640520.1"/>
    <property type="gene ID" value="HORVU.MOREX.r3.7HG0640520"/>
</dbReference>